<keyword evidence="4" id="KW-1185">Reference proteome</keyword>
<name>A0A7W6P458_9SPHI</name>
<reference evidence="1" key="4">
    <citation type="submission" date="2024-05" db="EMBL/GenBank/DDBJ databases">
        <authorList>
            <person name="Sun Q."/>
            <person name="Zhou Y."/>
        </authorList>
    </citation>
    <scope>NUCLEOTIDE SEQUENCE</scope>
    <source>
        <strain evidence="1">CGMCC 1.15287</strain>
    </source>
</reference>
<reference evidence="1" key="1">
    <citation type="journal article" date="2014" name="Int. J. Syst. Evol. Microbiol.">
        <title>Complete genome of a new Firmicutes species belonging to the dominant human colonic microbiota ('Ruminococcus bicirculans') reveals two chromosomes and a selective capacity to utilize plant glucans.</title>
        <authorList>
            <consortium name="NISC Comparative Sequencing Program"/>
            <person name="Wegmann U."/>
            <person name="Louis P."/>
            <person name="Goesmann A."/>
            <person name="Henrissat B."/>
            <person name="Duncan S.H."/>
            <person name="Flint H.J."/>
        </authorList>
    </citation>
    <scope>NUCLEOTIDE SEQUENCE</scope>
    <source>
        <strain evidence="1">CGMCC 1.15287</strain>
    </source>
</reference>
<evidence type="ECO:0000313" key="1">
    <source>
        <dbReference type="EMBL" id="GGH02708.1"/>
    </source>
</evidence>
<dbReference type="EMBL" id="JACIEF010000001">
    <property type="protein sequence ID" value="MBB4106612.1"/>
    <property type="molecule type" value="Genomic_DNA"/>
</dbReference>
<evidence type="ECO:0000313" key="3">
    <source>
        <dbReference type="Proteomes" id="UP000532273"/>
    </source>
</evidence>
<comment type="caution">
    <text evidence="2">The sequence shown here is derived from an EMBL/GenBank/DDBJ whole genome shotgun (WGS) entry which is preliminary data.</text>
</comment>
<evidence type="ECO:0000313" key="2">
    <source>
        <dbReference type="EMBL" id="MBB4106612.1"/>
    </source>
</evidence>
<proteinExistence type="predicted"/>
<sequence length="132" mass="15102">MTYDLHFNGEKITLGCSVRNQPKITRASDYYFISKNQIDDLKDRQVDLATNGLKSNKEIKEQRAIEKKGLLLIYALDERGTPNVNNGIPIIGYSLHFPKIENEVKISYTTTIFDGFDEELQDDDDSPNNDNE</sequence>
<reference evidence="4" key="2">
    <citation type="journal article" date="2019" name="Int. J. Syst. Evol. Microbiol.">
        <title>The Global Catalogue of Microorganisms (GCM) 10K type strain sequencing project: providing services to taxonomists for standard genome sequencing and annotation.</title>
        <authorList>
            <consortium name="The Broad Institute Genomics Platform"/>
            <consortium name="The Broad Institute Genome Sequencing Center for Infectious Disease"/>
            <person name="Wu L."/>
            <person name="Ma J."/>
        </authorList>
    </citation>
    <scope>NUCLEOTIDE SEQUENCE [LARGE SCALE GENOMIC DNA]</scope>
    <source>
        <strain evidence="4">CGMCC 1.15287</strain>
    </source>
</reference>
<evidence type="ECO:0000313" key="4">
    <source>
        <dbReference type="Proteomes" id="UP000642938"/>
    </source>
</evidence>
<dbReference type="AlphaFoldDB" id="A0A7W6P458"/>
<protein>
    <submittedName>
        <fullName evidence="2">Uncharacterized protein</fullName>
    </submittedName>
</protein>
<dbReference type="EMBL" id="BMHZ01000002">
    <property type="protein sequence ID" value="GGH02708.1"/>
    <property type="molecule type" value="Genomic_DNA"/>
</dbReference>
<dbReference type="Proteomes" id="UP000642938">
    <property type="component" value="Unassembled WGS sequence"/>
</dbReference>
<gene>
    <name evidence="1" type="ORF">GCM10007422_17320</name>
    <name evidence="2" type="ORF">GGQ60_000572</name>
</gene>
<accession>A0A7W6P458</accession>
<reference evidence="2 3" key="3">
    <citation type="submission" date="2020-08" db="EMBL/GenBank/DDBJ databases">
        <title>Genomic Encyclopedia of Type Strains, Phase IV (KMG-IV): sequencing the most valuable type-strain genomes for metagenomic binning, comparative biology and taxonomic classification.</title>
        <authorList>
            <person name="Goeker M."/>
        </authorList>
    </citation>
    <scope>NUCLEOTIDE SEQUENCE [LARGE SCALE GENOMIC DNA]</scope>
    <source>
        <strain evidence="2 3">DSM 100774</strain>
    </source>
</reference>
<dbReference type="RefSeq" id="WP_183759862.1">
    <property type="nucleotide sequence ID" value="NZ_BMHZ01000002.1"/>
</dbReference>
<organism evidence="2 3">
    <name type="scientific">Pedobacter zeae</name>
    <dbReference type="NCBI Taxonomy" id="1737356"/>
    <lineage>
        <taxon>Bacteria</taxon>
        <taxon>Pseudomonadati</taxon>
        <taxon>Bacteroidota</taxon>
        <taxon>Sphingobacteriia</taxon>
        <taxon>Sphingobacteriales</taxon>
        <taxon>Sphingobacteriaceae</taxon>
        <taxon>Pedobacter</taxon>
    </lineage>
</organism>
<dbReference type="Proteomes" id="UP000532273">
    <property type="component" value="Unassembled WGS sequence"/>
</dbReference>